<proteinExistence type="predicted"/>
<gene>
    <name evidence="1" type="ORF">GSM42_05625</name>
</gene>
<organism evidence="1 2">
    <name type="scientific">Shimazuella alba</name>
    <dbReference type="NCBI Taxonomy" id="2690964"/>
    <lineage>
        <taxon>Bacteria</taxon>
        <taxon>Bacillati</taxon>
        <taxon>Bacillota</taxon>
        <taxon>Bacilli</taxon>
        <taxon>Bacillales</taxon>
        <taxon>Thermoactinomycetaceae</taxon>
        <taxon>Shimazuella</taxon>
    </lineage>
</organism>
<sequence>MQSETVKIQTIYGIVTLTTVAEKISPHHFQAEGPQTKITLEMGDREVTLTVDYYNLWDMERDIPVYKSGFQPENQRDSVFESLSFTFVSKKGKGWIRFDMFDAAGNFMPAAEQFEKWLHIKS</sequence>
<keyword evidence="2" id="KW-1185">Reference proteome</keyword>
<comment type="caution">
    <text evidence="1">The sequence shown here is derived from an EMBL/GenBank/DDBJ whole genome shotgun (WGS) entry which is preliminary data.</text>
</comment>
<dbReference type="AlphaFoldDB" id="A0A6I4VS16"/>
<dbReference type="EMBL" id="WUUL01000003">
    <property type="protein sequence ID" value="MXQ53221.1"/>
    <property type="molecule type" value="Genomic_DNA"/>
</dbReference>
<name>A0A6I4VS16_9BACL</name>
<evidence type="ECO:0000313" key="2">
    <source>
        <dbReference type="Proteomes" id="UP000430692"/>
    </source>
</evidence>
<reference evidence="1 2" key="1">
    <citation type="submission" date="2019-12" db="EMBL/GenBank/DDBJ databases">
        <title>Whole-genome analyses of novel actinobacteria.</title>
        <authorList>
            <person name="Sahin N."/>
            <person name="Saygin H."/>
        </authorList>
    </citation>
    <scope>NUCLEOTIDE SEQUENCE [LARGE SCALE GENOMIC DNA]</scope>
    <source>
        <strain evidence="1 2">KC615</strain>
    </source>
</reference>
<evidence type="ECO:0000313" key="1">
    <source>
        <dbReference type="EMBL" id="MXQ53221.1"/>
    </source>
</evidence>
<accession>A0A6I4VS16</accession>
<protein>
    <submittedName>
        <fullName evidence="1">Uncharacterized protein</fullName>
    </submittedName>
</protein>
<dbReference type="RefSeq" id="WP_160800582.1">
    <property type="nucleotide sequence ID" value="NZ_WUUL01000003.1"/>
</dbReference>
<dbReference type="Proteomes" id="UP000430692">
    <property type="component" value="Unassembled WGS sequence"/>
</dbReference>